<sequence>MNIFASMKRKDRMLKLETKRIEVIDGREKNLEKDLNTFKTFLQYHGMDKHVLIDEVPLTLGFNGVISPEVLYNHWRWILNIKRHLKSITVSFRTNDQSYVRDFLLKEFKSERESPIKVLRKVKRNSKAISELFLAIGDFSRRVFLSSENSLKMDMTVCDGYIPRLFAIPSCQVLHRECKNKAVCEAVRVFGAIQTIYEECSKATNKMAVFIVVNDEMRKNALVNILASSNRPIPFLFNGLSTTWRWYGKSAPGDSFPLVVVTEDEMIGSHVKNVVVVVDFPNSKWRNYCRLIATTGNNKILVLEEEDLITGKFSHVKEKIPEMRYDPVSKCDDVHVNLESAWKRNGKAINELEWSDFTPASSPPLIELDGNVWEKEDEEHSQKMLQYWFTGIFGCPASGKSRKIDTLIRRVVQLGGRVLLLHCERSLTRKVYRQGWNSQENVEIVYFPWQITSLQDIIDSFEVKMMKEKVGTDSLVVIVDDCPIWNAIVHELENVAIWLKQENMRLILSFQSHSKNANDISLEEIMEVLENSQNCTAIRINTQPTDVRLMSHVQENETSTPLNLMAGNLYTSSIPSTSVREDVLFMKYACSGSHWGYICRGKESHALCIGNQKPVLSHFLEFALSQAREHEETHVLVLDDQQLSALKTTFTKHDYLSFTHPKDFRGCESSVVISINATDEWLLETTSRSRLQLIVIDNNPSHVDLWDAMVKEKRVQPLHVGFPKDKQNSCIDRKTLLSLDDEKKFLRCPTWNEAASRMGEEAVERGGILDEDTGVILTLSEETWAAIDEHISRSSSSPFTDWGYVWVGEDGEVPRVDEEKRKRILDKLRQSGVEWEEDYLPTPLEMKGMKKGCGVLESLSLTLTGSLLHLSLLEVHFYLKKKGRRNNWGYFSLPGIRSGRFKSPLCHNNCKNCFS</sequence>
<organism evidence="1">
    <name type="scientific">Darwinula stevensoni</name>
    <dbReference type="NCBI Taxonomy" id="69355"/>
    <lineage>
        <taxon>Eukaryota</taxon>
        <taxon>Metazoa</taxon>
        <taxon>Ecdysozoa</taxon>
        <taxon>Arthropoda</taxon>
        <taxon>Crustacea</taxon>
        <taxon>Oligostraca</taxon>
        <taxon>Ostracoda</taxon>
        <taxon>Podocopa</taxon>
        <taxon>Podocopida</taxon>
        <taxon>Darwinulocopina</taxon>
        <taxon>Darwinuloidea</taxon>
        <taxon>Darwinulidae</taxon>
        <taxon>Darwinula</taxon>
    </lineage>
</organism>
<protein>
    <submittedName>
        <fullName evidence="1">Uncharacterized protein</fullName>
    </submittedName>
</protein>
<dbReference type="Proteomes" id="UP000677054">
    <property type="component" value="Unassembled WGS sequence"/>
</dbReference>
<dbReference type="AlphaFoldDB" id="A0A7R8X9L3"/>
<evidence type="ECO:0000313" key="1">
    <source>
        <dbReference type="EMBL" id="CAD7245809.1"/>
    </source>
</evidence>
<dbReference type="EMBL" id="LR900476">
    <property type="protein sequence ID" value="CAD7245809.1"/>
    <property type="molecule type" value="Genomic_DNA"/>
</dbReference>
<dbReference type="EMBL" id="CAJPEV010000959">
    <property type="protein sequence ID" value="CAG0889773.1"/>
    <property type="molecule type" value="Genomic_DNA"/>
</dbReference>
<accession>A0A7R8X9L3</accession>
<dbReference type="OrthoDB" id="125347at2759"/>
<name>A0A7R8X9L3_9CRUS</name>
<keyword evidence="2" id="KW-1185">Reference proteome</keyword>
<evidence type="ECO:0000313" key="2">
    <source>
        <dbReference type="Proteomes" id="UP000677054"/>
    </source>
</evidence>
<reference evidence="1" key="1">
    <citation type="submission" date="2020-11" db="EMBL/GenBank/DDBJ databases">
        <authorList>
            <person name="Tran Van P."/>
        </authorList>
    </citation>
    <scope>NUCLEOTIDE SEQUENCE</scope>
</reference>
<gene>
    <name evidence="1" type="ORF">DSTB1V02_LOCUS5675</name>
</gene>
<proteinExistence type="predicted"/>